<dbReference type="SMART" id="SM00393">
    <property type="entry name" value="R3H"/>
    <property type="match status" value="1"/>
</dbReference>
<comment type="domain">
    <text evidence="6">Has an N-terminal Jag-N domain and 2 RNA-binding domains (KH and R3H).</text>
</comment>
<keyword evidence="2 6" id="KW-0694">RNA-binding</keyword>
<dbReference type="Pfam" id="PF14804">
    <property type="entry name" value="Jag_N"/>
    <property type="match status" value="1"/>
</dbReference>
<accession>A0A975AVS7</accession>
<comment type="similarity">
    <text evidence="6">Belongs to the KhpB RNA-binding protein family.</text>
</comment>
<organism evidence="8 9">
    <name type="scientific">Aceticella autotrophica</name>
    <dbReference type="NCBI Taxonomy" id="2755338"/>
    <lineage>
        <taxon>Bacteria</taxon>
        <taxon>Bacillati</taxon>
        <taxon>Bacillota</taxon>
        <taxon>Clostridia</taxon>
        <taxon>Thermoanaerobacterales</taxon>
        <taxon>Thermoanaerobacteraceae</taxon>
        <taxon>Aceticella</taxon>
    </lineage>
</organism>
<comment type="subunit">
    <text evidence="6">Forms a complex with KhpA.</text>
</comment>
<keyword evidence="1 6" id="KW-0963">Cytoplasm</keyword>
<comment type="subcellular location">
    <subcellularLocation>
        <location evidence="6">Cytoplasm</location>
    </subcellularLocation>
</comment>
<dbReference type="GO" id="GO:0005737">
    <property type="term" value="C:cytoplasm"/>
    <property type="evidence" value="ECO:0007669"/>
    <property type="project" value="UniProtKB-SubCell"/>
</dbReference>
<dbReference type="Gene3D" id="3.30.30.80">
    <property type="entry name" value="probable RNA-binding protein from clostridium symbiosum atcc 14940"/>
    <property type="match status" value="1"/>
</dbReference>
<keyword evidence="5 6" id="KW-0961">Cell wall biogenesis/degradation</keyword>
<dbReference type="InterPro" id="IPR039247">
    <property type="entry name" value="KhpB"/>
</dbReference>
<dbReference type="InterPro" id="IPR032782">
    <property type="entry name" value="KhpB_N"/>
</dbReference>
<dbReference type="KEGG" id="aaut:ACETAC_11150"/>
<dbReference type="CDD" id="cd02644">
    <property type="entry name" value="R3H_jag"/>
    <property type="match status" value="1"/>
</dbReference>
<dbReference type="InterPro" id="IPR038247">
    <property type="entry name" value="Jag_N_dom_sf"/>
</dbReference>
<protein>
    <recommendedName>
        <fullName evidence="6">RNA-binding protein KhpB</fullName>
    </recommendedName>
    <alternativeName>
        <fullName evidence="6">RNA-binding protein EloR</fullName>
    </alternativeName>
</protein>
<dbReference type="GO" id="GO:0008360">
    <property type="term" value="P:regulation of cell shape"/>
    <property type="evidence" value="ECO:0007669"/>
    <property type="project" value="UniProtKB-KW"/>
</dbReference>
<dbReference type="Proteomes" id="UP000671913">
    <property type="component" value="Chromosome"/>
</dbReference>
<evidence type="ECO:0000313" key="8">
    <source>
        <dbReference type="EMBL" id="QSZ27365.1"/>
    </source>
</evidence>
<feature type="domain" description="R3H" evidence="7">
    <location>
        <begin position="141"/>
        <end position="206"/>
    </location>
</feature>
<dbReference type="InterPro" id="IPR015946">
    <property type="entry name" value="KH_dom-like_a/b"/>
</dbReference>
<gene>
    <name evidence="6" type="primary">khpB</name>
    <name evidence="6" type="synonym">eloR</name>
    <name evidence="8" type="ORF">ACETAC_11150</name>
</gene>
<evidence type="ECO:0000259" key="7">
    <source>
        <dbReference type="PROSITE" id="PS51061"/>
    </source>
</evidence>
<keyword evidence="4 6" id="KW-0143">Chaperone</keyword>
<dbReference type="HAMAP" id="MF_00867">
    <property type="entry name" value="KhpB"/>
    <property type="match status" value="1"/>
</dbReference>
<dbReference type="PANTHER" id="PTHR35800:SF1">
    <property type="entry name" value="RNA-BINDING PROTEIN KHPB"/>
    <property type="match status" value="1"/>
</dbReference>
<name>A0A975AVS7_9THEO</name>
<keyword evidence="3 6" id="KW-0133">Cell shape</keyword>
<reference evidence="8" key="1">
    <citation type="submission" date="2020-08" db="EMBL/GenBank/DDBJ databases">
        <title>Genomic insights into the carbon and energy metabolism of the first obligate autotrophic acetogenic bacterium Aceticella autotrophica gen. nov., sp. nov.</title>
        <authorList>
            <person name="Toshchakov S.V."/>
            <person name="Elcheninov A.G."/>
            <person name="Kublanov I.V."/>
            <person name="Frolov E.N."/>
            <person name="Lebedinsky A.V."/>
        </authorList>
    </citation>
    <scope>NUCLEOTIDE SEQUENCE</scope>
    <source>
        <strain evidence="8">3443-3Ac</strain>
    </source>
</reference>
<evidence type="ECO:0000256" key="3">
    <source>
        <dbReference type="ARBA" id="ARBA00022960"/>
    </source>
</evidence>
<keyword evidence="9" id="KW-1185">Reference proteome</keyword>
<dbReference type="PANTHER" id="PTHR35800">
    <property type="entry name" value="PROTEIN JAG"/>
    <property type="match status" value="1"/>
</dbReference>
<proteinExistence type="inferred from homology"/>
<evidence type="ECO:0000256" key="4">
    <source>
        <dbReference type="ARBA" id="ARBA00023186"/>
    </source>
</evidence>
<dbReference type="InterPro" id="IPR001374">
    <property type="entry name" value="R3H_dom"/>
</dbReference>
<dbReference type="NCBIfam" id="NF041568">
    <property type="entry name" value="Jag_EloR"/>
    <property type="match status" value="1"/>
</dbReference>
<evidence type="ECO:0000313" key="9">
    <source>
        <dbReference type="Proteomes" id="UP000671913"/>
    </source>
</evidence>
<evidence type="ECO:0000256" key="2">
    <source>
        <dbReference type="ARBA" id="ARBA00022884"/>
    </source>
</evidence>
<dbReference type="AlphaFoldDB" id="A0A975AVS7"/>
<dbReference type="RefSeq" id="WP_284680059.1">
    <property type="nucleotide sequence ID" value="NZ_CP060096.1"/>
</dbReference>
<evidence type="ECO:0000256" key="1">
    <source>
        <dbReference type="ARBA" id="ARBA00022490"/>
    </source>
</evidence>
<dbReference type="EMBL" id="CP060096">
    <property type="protein sequence ID" value="QSZ27365.1"/>
    <property type="molecule type" value="Genomic_DNA"/>
</dbReference>
<dbReference type="SUPFAM" id="SSF82708">
    <property type="entry name" value="R3H domain"/>
    <property type="match status" value="1"/>
</dbReference>
<dbReference type="SMART" id="SM01245">
    <property type="entry name" value="Jag_N"/>
    <property type="match status" value="1"/>
</dbReference>
<comment type="function">
    <text evidence="6">A probable RNA chaperone. Forms a complex with KhpA which binds to cellular RNA and controls its expression. Plays a role in peptidoglycan (PG) homeostasis and cell length regulation.</text>
</comment>
<evidence type="ECO:0000256" key="5">
    <source>
        <dbReference type="ARBA" id="ARBA00023316"/>
    </source>
</evidence>
<dbReference type="Gene3D" id="3.30.300.20">
    <property type="match status" value="1"/>
</dbReference>
<dbReference type="Pfam" id="PF01424">
    <property type="entry name" value="R3H"/>
    <property type="match status" value="1"/>
</dbReference>
<dbReference type="InterPro" id="IPR036867">
    <property type="entry name" value="R3H_dom_sf"/>
</dbReference>
<evidence type="ECO:0000256" key="6">
    <source>
        <dbReference type="HAMAP-Rule" id="MF_00867"/>
    </source>
</evidence>
<dbReference type="PROSITE" id="PS51061">
    <property type="entry name" value="R3H"/>
    <property type="match status" value="1"/>
</dbReference>
<dbReference type="CDD" id="cd02414">
    <property type="entry name" value="KH-II_Jag"/>
    <property type="match status" value="1"/>
</dbReference>
<dbReference type="Gene3D" id="3.30.1370.50">
    <property type="entry name" value="R3H-like domain"/>
    <property type="match status" value="1"/>
</dbReference>
<dbReference type="GO" id="GO:0009252">
    <property type="term" value="P:peptidoglycan biosynthetic process"/>
    <property type="evidence" value="ECO:0007669"/>
    <property type="project" value="UniProtKB-UniRule"/>
</dbReference>
<comment type="caution">
    <text evidence="6">Lacks conserved residue(s) required for the propagation of feature annotation.</text>
</comment>
<dbReference type="InterPro" id="IPR038008">
    <property type="entry name" value="Jag_KH"/>
</dbReference>
<sequence length="206" mass="23334">MREIIKMGKTVNEAVEAVLNELNVSRDMIDIEVLEKGSAGFFGLLGKNAIVKVIVRDAAKENASKFLKGIINLIGIDVKFEITENDNNILINLSGKDVGVLIGYRGETLDSLQYLIGLVVNRSNPDEIHKRVFVDAENYRKKREEILIKLARRLAKKVKEQKKSITLEPMNPNERRIIHLALQDDIEIETYSDGEEPNRRVIIALK</sequence>
<dbReference type="InterPro" id="IPR034079">
    <property type="entry name" value="R3H_KhpB"/>
</dbReference>
<dbReference type="GO" id="GO:0003723">
    <property type="term" value="F:RNA binding"/>
    <property type="evidence" value="ECO:0007669"/>
    <property type="project" value="UniProtKB-UniRule"/>
</dbReference>
<dbReference type="GO" id="GO:0071555">
    <property type="term" value="P:cell wall organization"/>
    <property type="evidence" value="ECO:0007669"/>
    <property type="project" value="UniProtKB-KW"/>
</dbReference>
<dbReference type="Pfam" id="PF13083">
    <property type="entry name" value="KH_KhpA-B"/>
    <property type="match status" value="1"/>
</dbReference>